<dbReference type="Pfam" id="PF19290">
    <property type="entry name" value="PmbA_TldD_2nd"/>
    <property type="match status" value="1"/>
</dbReference>
<dbReference type="EMBL" id="VGLS01000174">
    <property type="protein sequence ID" value="MBM3223634.1"/>
    <property type="molecule type" value="Genomic_DNA"/>
</dbReference>
<evidence type="ECO:0000259" key="3">
    <source>
        <dbReference type="Pfam" id="PF19290"/>
    </source>
</evidence>
<dbReference type="PANTHER" id="PTHR43421:SF1">
    <property type="entry name" value="METALLOPROTEASE PMBA"/>
    <property type="match status" value="1"/>
</dbReference>
<dbReference type="InterPro" id="IPR047657">
    <property type="entry name" value="PmbA"/>
</dbReference>
<dbReference type="InterPro" id="IPR002510">
    <property type="entry name" value="Metalloprtase-TldD/E_N"/>
</dbReference>
<evidence type="ECO:0000313" key="4">
    <source>
        <dbReference type="EMBL" id="MBM3223634.1"/>
    </source>
</evidence>
<dbReference type="Gene3D" id="3.30.2290.10">
    <property type="entry name" value="PmbA/TldD superfamily"/>
    <property type="match status" value="1"/>
</dbReference>
<dbReference type="PANTHER" id="PTHR43421">
    <property type="entry name" value="METALLOPROTEASE PMBA"/>
    <property type="match status" value="1"/>
</dbReference>
<sequence length="263" mass="28445">MALDPQLVHDLFQRARQRGATAGDALMVDNTSFEVQVRLGEVEKVQQSHQQRLGLRLFFGQRSATTSTSDLSEASLRQLLDDTCALAQAMAEDPQAGLPALEEMTTTVANLQLWDEAIAQFPVEERTAMARAAERAALEYDRRITNSEGGEYGSSQSHVLYANSYGFVGQYQSGTVSLSVSPIASEAGSMQSDYWYDTGRRLGKLQAPAAIGQEAARRTLRRLGARKVPTQKVPVVFDPSTAASLLGHLCSAVSGSALYRGAS</sequence>
<comment type="caution">
    <text evidence="4">The sequence shown here is derived from an EMBL/GenBank/DDBJ whole genome shotgun (WGS) entry which is preliminary data.</text>
</comment>
<gene>
    <name evidence="4" type="ORF">FJZ47_07525</name>
</gene>
<dbReference type="InterPro" id="IPR045570">
    <property type="entry name" value="Metalloprtase-TldD/E_cen_dom"/>
</dbReference>
<dbReference type="InterPro" id="IPR035068">
    <property type="entry name" value="TldD/PmbA_N"/>
</dbReference>
<dbReference type="Proteomes" id="UP000712673">
    <property type="component" value="Unassembled WGS sequence"/>
</dbReference>
<evidence type="ECO:0000256" key="1">
    <source>
        <dbReference type="ARBA" id="ARBA00005836"/>
    </source>
</evidence>
<name>A0A938B248_UNCTE</name>
<reference evidence="4" key="1">
    <citation type="submission" date="2019-03" db="EMBL/GenBank/DDBJ databases">
        <title>Lake Tanganyika Metagenome-Assembled Genomes (MAGs).</title>
        <authorList>
            <person name="Tran P."/>
        </authorList>
    </citation>
    <scope>NUCLEOTIDE SEQUENCE</scope>
    <source>
        <strain evidence="4">K_DeepCast_65m_m2_066</strain>
    </source>
</reference>
<comment type="similarity">
    <text evidence="1">Belongs to the peptidase U62 family.</text>
</comment>
<organism evidence="4 5">
    <name type="scientific">Tectimicrobiota bacterium</name>
    <dbReference type="NCBI Taxonomy" id="2528274"/>
    <lineage>
        <taxon>Bacteria</taxon>
        <taxon>Pseudomonadati</taxon>
        <taxon>Nitrospinota/Tectimicrobiota group</taxon>
        <taxon>Candidatus Tectimicrobiota</taxon>
    </lineage>
</organism>
<dbReference type="GO" id="GO:0005829">
    <property type="term" value="C:cytosol"/>
    <property type="evidence" value="ECO:0007669"/>
    <property type="project" value="TreeGrafter"/>
</dbReference>
<dbReference type="GO" id="GO:0006508">
    <property type="term" value="P:proteolysis"/>
    <property type="evidence" value="ECO:0007669"/>
    <property type="project" value="InterPro"/>
</dbReference>
<accession>A0A938B248</accession>
<protein>
    <submittedName>
        <fullName evidence="4">TldD/PmbA family protein</fullName>
    </submittedName>
</protein>
<feature type="domain" description="Metalloprotease TldD/E central" evidence="3">
    <location>
        <begin position="119"/>
        <end position="223"/>
    </location>
</feature>
<evidence type="ECO:0000313" key="5">
    <source>
        <dbReference type="Proteomes" id="UP000712673"/>
    </source>
</evidence>
<feature type="domain" description="Metalloprotease TldD/E N-terminal" evidence="2">
    <location>
        <begin position="24"/>
        <end position="87"/>
    </location>
</feature>
<proteinExistence type="inferred from homology"/>
<dbReference type="InterPro" id="IPR036059">
    <property type="entry name" value="TldD/PmbA_sf"/>
</dbReference>
<dbReference type="GO" id="GO:0008237">
    <property type="term" value="F:metallopeptidase activity"/>
    <property type="evidence" value="ECO:0007669"/>
    <property type="project" value="InterPro"/>
</dbReference>
<feature type="non-terminal residue" evidence="4">
    <location>
        <position position="263"/>
    </location>
</feature>
<dbReference type="AlphaFoldDB" id="A0A938B248"/>
<dbReference type="SUPFAM" id="SSF111283">
    <property type="entry name" value="Putative modulator of DNA gyrase, PmbA/TldD"/>
    <property type="match status" value="1"/>
</dbReference>
<evidence type="ECO:0000259" key="2">
    <source>
        <dbReference type="Pfam" id="PF01523"/>
    </source>
</evidence>
<dbReference type="Pfam" id="PF01523">
    <property type="entry name" value="PmbA_TldD_1st"/>
    <property type="match status" value="1"/>
</dbReference>